<organism evidence="1 2">
    <name type="scientific">Hirschia litorea</name>
    <dbReference type="NCBI Taxonomy" id="1199156"/>
    <lineage>
        <taxon>Bacteria</taxon>
        <taxon>Pseudomonadati</taxon>
        <taxon>Pseudomonadota</taxon>
        <taxon>Alphaproteobacteria</taxon>
        <taxon>Hyphomonadales</taxon>
        <taxon>Hyphomonadaceae</taxon>
        <taxon>Hirschia</taxon>
    </lineage>
</organism>
<proteinExistence type="predicted"/>
<evidence type="ECO:0000313" key="2">
    <source>
        <dbReference type="Proteomes" id="UP001596492"/>
    </source>
</evidence>
<dbReference type="Proteomes" id="UP001596492">
    <property type="component" value="Unassembled WGS sequence"/>
</dbReference>
<protein>
    <recommendedName>
        <fullName evidence="3">Type IV pilus biogenesis protein PilP</fullName>
    </recommendedName>
</protein>
<comment type="caution">
    <text evidence="1">The sequence shown here is derived from an EMBL/GenBank/DDBJ whole genome shotgun (WGS) entry which is preliminary data.</text>
</comment>
<gene>
    <name evidence="1" type="ORF">ACFQS8_10375</name>
</gene>
<evidence type="ECO:0008006" key="3">
    <source>
        <dbReference type="Google" id="ProtNLM"/>
    </source>
</evidence>
<dbReference type="RefSeq" id="WP_382167264.1">
    <property type="nucleotide sequence ID" value="NZ_JBHTBR010000005.1"/>
</dbReference>
<accession>A0ABW2IMC3</accession>
<name>A0ABW2IMC3_9PROT</name>
<keyword evidence="2" id="KW-1185">Reference proteome</keyword>
<dbReference type="EMBL" id="JBHTBR010000005">
    <property type="protein sequence ID" value="MFC7292021.1"/>
    <property type="molecule type" value="Genomic_DNA"/>
</dbReference>
<reference evidence="2" key="1">
    <citation type="journal article" date="2019" name="Int. J. Syst. Evol. Microbiol.">
        <title>The Global Catalogue of Microorganisms (GCM) 10K type strain sequencing project: providing services to taxonomists for standard genome sequencing and annotation.</title>
        <authorList>
            <consortium name="The Broad Institute Genomics Platform"/>
            <consortium name="The Broad Institute Genome Sequencing Center for Infectious Disease"/>
            <person name="Wu L."/>
            <person name="Ma J."/>
        </authorList>
    </citation>
    <scope>NUCLEOTIDE SEQUENCE [LARGE SCALE GENOMIC DNA]</scope>
    <source>
        <strain evidence="2">CCUG 51308</strain>
    </source>
</reference>
<evidence type="ECO:0000313" key="1">
    <source>
        <dbReference type="EMBL" id="MFC7292021.1"/>
    </source>
</evidence>
<sequence length="199" mass="22138">MSNLAPVRLINVSIIAMIGWVGVGHAQMSDTDEMRVVQDVLSCRSLADSMERLVCLDRALPALAEAFPESALSKQEREELYARQAEQSRAAAEEAFGQSIEEKSSNVAQNNDASRVEEEKITTELKELGSVVKDVKYTPRGRAVVYFENGQVWKQLDSDTRKIRAKSAIGESVTVKKKLMGSHMMKIGNGRLVRVERLQ</sequence>